<dbReference type="Proteomes" id="UP001362899">
    <property type="component" value="Unassembled WGS sequence"/>
</dbReference>
<comment type="caution">
    <text evidence="2">The sequence shown here is derived from an EMBL/GenBank/DDBJ whole genome shotgun (WGS) entry which is preliminary data.</text>
</comment>
<feature type="compositionally biased region" description="Low complexity" evidence="1">
    <location>
        <begin position="23"/>
        <end position="32"/>
    </location>
</feature>
<feature type="compositionally biased region" description="Pro residues" evidence="1">
    <location>
        <begin position="36"/>
        <end position="54"/>
    </location>
</feature>
<proteinExistence type="predicted"/>
<feature type="region of interest" description="Disordered" evidence="1">
    <location>
        <begin position="1"/>
        <end position="77"/>
    </location>
</feature>
<evidence type="ECO:0000313" key="2">
    <source>
        <dbReference type="EMBL" id="GMM50643.1"/>
    </source>
</evidence>
<evidence type="ECO:0000313" key="3">
    <source>
        <dbReference type="Proteomes" id="UP001362899"/>
    </source>
</evidence>
<dbReference type="AlphaFoldDB" id="A0AAV5RGS5"/>
<feature type="compositionally biased region" description="Low complexity" evidence="1">
    <location>
        <begin position="55"/>
        <end position="77"/>
    </location>
</feature>
<reference evidence="2 3" key="1">
    <citation type="journal article" date="2023" name="Elife">
        <title>Identification of key yeast species and microbe-microbe interactions impacting larval growth of Drosophila in the wild.</title>
        <authorList>
            <person name="Mure A."/>
            <person name="Sugiura Y."/>
            <person name="Maeda R."/>
            <person name="Honda K."/>
            <person name="Sakurai N."/>
            <person name="Takahashi Y."/>
            <person name="Watada M."/>
            <person name="Katoh T."/>
            <person name="Gotoh A."/>
            <person name="Gotoh Y."/>
            <person name="Taniguchi I."/>
            <person name="Nakamura K."/>
            <person name="Hayashi T."/>
            <person name="Katayama T."/>
            <person name="Uemura T."/>
            <person name="Hattori Y."/>
        </authorList>
    </citation>
    <scope>NUCLEOTIDE SEQUENCE [LARGE SCALE GENOMIC DNA]</scope>
    <source>
        <strain evidence="2 3">SB-73</strain>
    </source>
</reference>
<keyword evidence="3" id="KW-1185">Reference proteome</keyword>
<organism evidence="2 3">
    <name type="scientific">Starmerella bacillaris</name>
    <name type="common">Yeast</name>
    <name type="synonym">Candida zemplinina</name>
    <dbReference type="NCBI Taxonomy" id="1247836"/>
    <lineage>
        <taxon>Eukaryota</taxon>
        <taxon>Fungi</taxon>
        <taxon>Dikarya</taxon>
        <taxon>Ascomycota</taxon>
        <taxon>Saccharomycotina</taxon>
        <taxon>Dipodascomycetes</taxon>
        <taxon>Dipodascales</taxon>
        <taxon>Trichomonascaceae</taxon>
        <taxon>Starmerella</taxon>
    </lineage>
</organism>
<protein>
    <submittedName>
        <fullName evidence="2">Uncharacterized protein</fullName>
    </submittedName>
</protein>
<dbReference type="EMBL" id="BTGC01000003">
    <property type="protein sequence ID" value="GMM50643.1"/>
    <property type="molecule type" value="Genomic_DNA"/>
</dbReference>
<sequence>MSNKQDYYPPNPPSYDSQFASKPAPNRAQANRPRQRPPQGPPPNHYQQPPPPGQYPNYGYSNYGQPPPGQYYTTQQPQPIYVQQPVQRPDQETTCLFWFCGLLQLATCIELLVLLI</sequence>
<accession>A0AAV5RGS5</accession>
<evidence type="ECO:0000256" key="1">
    <source>
        <dbReference type="SAM" id="MobiDB-lite"/>
    </source>
</evidence>
<gene>
    <name evidence="2" type="ORF">DASB73_016010</name>
</gene>
<name>A0AAV5RGS5_STABA</name>